<name>A0A9N8V1H2_9GLOM</name>
<comment type="caution">
    <text evidence="2">The sequence shown here is derived from an EMBL/GenBank/DDBJ whole genome shotgun (WGS) entry which is preliminary data.</text>
</comment>
<feature type="region of interest" description="Disordered" evidence="1">
    <location>
        <begin position="202"/>
        <end position="236"/>
    </location>
</feature>
<feature type="compositionally biased region" description="Acidic residues" evidence="1">
    <location>
        <begin position="219"/>
        <end position="228"/>
    </location>
</feature>
<proteinExistence type="predicted"/>
<keyword evidence="3" id="KW-1185">Reference proteome</keyword>
<feature type="region of interest" description="Disordered" evidence="1">
    <location>
        <begin position="622"/>
        <end position="644"/>
    </location>
</feature>
<protein>
    <submittedName>
        <fullName evidence="2">10109_t:CDS:1</fullName>
    </submittedName>
</protein>
<accession>A0A9N8V1H2</accession>
<dbReference type="OrthoDB" id="2427805at2759"/>
<evidence type="ECO:0000256" key="1">
    <source>
        <dbReference type="SAM" id="MobiDB-lite"/>
    </source>
</evidence>
<organism evidence="2 3">
    <name type="scientific">Funneliformis caledonium</name>
    <dbReference type="NCBI Taxonomy" id="1117310"/>
    <lineage>
        <taxon>Eukaryota</taxon>
        <taxon>Fungi</taxon>
        <taxon>Fungi incertae sedis</taxon>
        <taxon>Mucoromycota</taxon>
        <taxon>Glomeromycotina</taxon>
        <taxon>Glomeromycetes</taxon>
        <taxon>Glomerales</taxon>
        <taxon>Glomeraceae</taxon>
        <taxon>Funneliformis</taxon>
    </lineage>
</organism>
<feature type="compositionally biased region" description="Low complexity" evidence="1">
    <location>
        <begin position="627"/>
        <end position="644"/>
    </location>
</feature>
<evidence type="ECO:0000313" key="3">
    <source>
        <dbReference type="Proteomes" id="UP000789570"/>
    </source>
</evidence>
<dbReference type="AlphaFoldDB" id="A0A9N8V1H2"/>
<dbReference type="Proteomes" id="UP000789570">
    <property type="component" value="Unassembled WGS sequence"/>
</dbReference>
<gene>
    <name evidence="2" type="ORF">FCALED_LOCUS386</name>
</gene>
<evidence type="ECO:0000313" key="2">
    <source>
        <dbReference type="EMBL" id="CAG8439225.1"/>
    </source>
</evidence>
<reference evidence="2" key="1">
    <citation type="submission" date="2021-06" db="EMBL/GenBank/DDBJ databases">
        <authorList>
            <person name="Kallberg Y."/>
            <person name="Tangrot J."/>
            <person name="Rosling A."/>
        </authorList>
    </citation>
    <scope>NUCLEOTIDE SEQUENCE</scope>
    <source>
        <strain evidence="2">UK204</strain>
    </source>
</reference>
<sequence length="644" mass="73977">MNDEYFPGYKAISSYLKKYEDPTYRNFLYLNRDVMINSPPFTDDWSGLDSAWSNRFMRAIQTHFCIIALLNGQRAVQEVSGQRAGQVKAECRNGGLKLYWDEIIREKEKISVKEIHLTGSLKLLGASGKRNIQELLTDGTILPIQDEEDPPKARTNSTSHLSHCILMIWYRQKRLITYLANLLTPARLHVLPLPCLLNSETDVSVNEEDSETSNLDTSDHEETDDEKEVETANNKEAKENKTGPFMLRKEHRQMIEQTYNNMKKERMWKLSTERFVEEELFKLGKKLKYEHAIHSFILDVSDETIKLHFSKEERDEIDSAPGPQVPDISDEINEFLMEFLDKSTLKDIRKVIKETMFDDNYDREKDHDKDYIIYAIYSLLREIENRSLKVANFEAWFNCHVWNPIFDQAFGDMDMISVVRGESASLASGTRKNAKRQSGKRRKMGRRGDWILRFVSNGEKDEFGAGEAGKSWVDEQGTKFLKEAGLKLPKTLKDMLVKLMAKTRWDKERCAKIQTVGAIHAGLMIMMVYLDNPEGYICRIRRSEPMEVPDNAEEFPDILDILASVLNIKAVVRETMKAVHTKKQTTKSFKGAGFRKRPLNEGEFQISSCLTTPKKAKTCAEAKAQDSYPSSPCPGSSESELPLI</sequence>
<dbReference type="EMBL" id="CAJVPQ010000036">
    <property type="protein sequence ID" value="CAG8439225.1"/>
    <property type="molecule type" value="Genomic_DNA"/>
</dbReference>